<feature type="transmembrane region" description="Helical" evidence="1">
    <location>
        <begin position="89"/>
        <end position="108"/>
    </location>
</feature>
<comment type="caution">
    <text evidence="2">The sequence shown here is derived from an EMBL/GenBank/DDBJ whole genome shotgun (WGS) entry which is preliminary data.</text>
</comment>
<feature type="transmembrane region" description="Helical" evidence="1">
    <location>
        <begin position="171"/>
        <end position="193"/>
    </location>
</feature>
<dbReference type="InterPro" id="IPR010699">
    <property type="entry name" value="DUF1275"/>
</dbReference>
<feature type="transmembrane region" description="Helical" evidence="1">
    <location>
        <begin position="12"/>
        <end position="37"/>
    </location>
</feature>
<proteinExistence type="predicted"/>
<name>A0ABM9D2X9_9LACO</name>
<dbReference type="PANTHER" id="PTHR37314">
    <property type="entry name" value="SLR0142 PROTEIN"/>
    <property type="match status" value="1"/>
</dbReference>
<feature type="transmembrane region" description="Helical" evidence="1">
    <location>
        <begin position="57"/>
        <end position="77"/>
    </location>
</feature>
<evidence type="ECO:0000313" key="3">
    <source>
        <dbReference type="Proteomes" id="UP000838102"/>
    </source>
</evidence>
<keyword evidence="1" id="KW-0472">Membrane</keyword>
<dbReference type="Pfam" id="PF06912">
    <property type="entry name" value="DUF1275"/>
    <property type="match status" value="1"/>
</dbReference>
<evidence type="ECO:0008006" key="4">
    <source>
        <dbReference type="Google" id="ProtNLM"/>
    </source>
</evidence>
<evidence type="ECO:0000313" key="2">
    <source>
        <dbReference type="EMBL" id="CAH1856566.1"/>
    </source>
</evidence>
<gene>
    <name evidence="2" type="ORF">LMG032447_01316</name>
</gene>
<dbReference type="Proteomes" id="UP000838102">
    <property type="component" value="Unassembled WGS sequence"/>
</dbReference>
<dbReference type="EMBL" id="CAKOEU010000007">
    <property type="protein sequence ID" value="CAH1856566.1"/>
    <property type="molecule type" value="Genomic_DNA"/>
</dbReference>
<feature type="transmembrane region" description="Helical" evidence="1">
    <location>
        <begin position="199"/>
        <end position="218"/>
    </location>
</feature>
<keyword evidence="1" id="KW-0812">Transmembrane</keyword>
<protein>
    <recommendedName>
        <fullName evidence="4">DUF1275 domain-containing protein</fullName>
    </recommendedName>
</protein>
<dbReference type="RefSeq" id="WP_248706666.1">
    <property type="nucleotide sequence ID" value="NZ_CAKOET010000008.1"/>
</dbReference>
<keyword evidence="3" id="KW-1185">Reference proteome</keyword>
<accession>A0ABM9D2X9</accession>
<keyword evidence="1" id="KW-1133">Transmembrane helix</keyword>
<reference evidence="2" key="1">
    <citation type="submission" date="2022-03" db="EMBL/GenBank/DDBJ databases">
        <authorList>
            <person name="Hettiarachchi G."/>
        </authorList>
    </citation>
    <scope>NUCLEOTIDE SEQUENCE</scope>
    <source>
        <strain evidence="2">LMG 32447</strain>
    </source>
</reference>
<sequence length="227" mass="24844">MIIKNNDSLFMGALLTMLAGSIDAYSFLIHGGVFAGLQTGNFILLGVEISHGNLLVMQRYIFSIVSFALGAILVRYIQHKFDDSHTNANFRKIGILIYQIALLGASFYAYQRHLGILSTALVSVAAASELQEFKMLKGKPFTPIMMTGNLRKISESGIDWLIFKQKAARHAFLDTLVIIGGFIGGAALTGLFIKLMSVYALAVPIALTFIIMILIIIISQNQPASER</sequence>
<dbReference type="PANTHER" id="PTHR37314:SF4">
    <property type="entry name" value="UPF0700 TRANSMEMBRANE PROTEIN YOAK"/>
    <property type="match status" value="1"/>
</dbReference>
<evidence type="ECO:0000256" key="1">
    <source>
        <dbReference type="SAM" id="Phobius"/>
    </source>
</evidence>
<organism evidence="2 3">
    <name type="scientific">Convivina praedatoris</name>
    <dbReference type="NCBI Taxonomy" id="2880963"/>
    <lineage>
        <taxon>Bacteria</taxon>
        <taxon>Bacillati</taxon>
        <taxon>Bacillota</taxon>
        <taxon>Bacilli</taxon>
        <taxon>Lactobacillales</taxon>
        <taxon>Lactobacillaceae</taxon>
        <taxon>Convivina</taxon>
    </lineage>
</organism>